<comment type="caution">
    <text evidence="1">The sequence shown here is derived from an EMBL/GenBank/DDBJ whole genome shotgun (WGS) entry which is preliminary data.</text>
</comment>
<keyword evidence="2" id="KW-1185">Reference proteome</keyword>
<protein>
    <submittedName>
        <fullName evidence="1">Uncharacterized protein</fullName>
    </submittedName>
</protein>
<sequence>MWIKKIEKNMFNLDSDDMILFHHVYVDILSHVTEIEFGNSSKPLRHFACILHITLLNAFKSVIAFNIVLRTYKL</sequence>
<organism evidence="1 2">
    <name type="scientific">Peronosclerospora sorghi</name>
    <dbReference type="NCBI Taxonomy" id="230839"/>
    <lineage>
        <taxon>Eukaryota</taxon>
        <taxon>Sar</taxon>
        <taxon>Stramenopiles</taxon>
        <taxon>Oomycota</taxon>
        <taxon>Peronosporomycetes</taxon>
        <taxon>Peronosporales</taxon>
        <taxon>Peronosporaceae</taxon>
        <taxon>Peronosclerospora</taxon>
    </lineage>
</organism>
<proteinExistence type="predicted"/>
<evidence type="ECO:0000313" key="2">
    <source>
        <dbReference type="Proteomes" id="UP001163321"/>
    </source>
</evidence>
<reference evidence="1 2" key="1">
    <citation type="journal article" date="2022" name="bioRxiv">
        <title>The genome of the oomycete Peronosclerospora sorghi, a cosmopolitan pathogen of maize and sorghum, is inflated with dispersed pseudogenes.</title>
        <authorList>
            <person name="Fletcher K."/>
            <person name="Martin F."/>
            <person name="Isakeit T."/>
            <person name="Cavanaugh K."/>
            <person name="Magill C."/>
            <person name="Michelmore R."/>
        </authorList>
    </citation>
    <scope>NUCLEOTIDE SEQUENCE [LARGE SCALE GENOMIC DNA]</scope>
    <source>
        <strain evidence="1">P6</strain>
    </source>
</reference>
<evidence type="ECO:0000313" key="1">
    <source>
        <dbReference type="EMBL" id="KAI9922971.1"/>
    </source>
</evidence>
<dbReference type="EMBL" id="CM047580">
    <property type="protein sequence ID" value="KAI9922971.1"/>
    <property type="molecule type" value="Genomic_DNA"/>
</dbReference>
<accession>A0ACC0WZ48</accession>
<dbReference type="Proteomes" id="UP001163321">
    <property type="component" value="Chromosome 1"/>
</dbReference>
<gene>
    <name evidence="1" type="ORF">PsorP6_001326</name>
</gene>
<name>A0ACC0WZ48_9STRA</name>